<dbReference type="GO" id="GO:0006281">
    <property type="term" value="P:DNA repair"/>
    <property type="evidence" value="ECO:0007669"/>
    <property type="project" value="UniProtKB-UniRule"/>
</dbReference>
<comment type="subcellular location">
    <subcellularLocation>
        <location evidence="9">Cytoplasm</location>
    </subcellularLocation>
</comment>
<dbReference type="InterPro" id="IPR004605">
    <property type="entry name" value="DNA_helicase_Holl-junc_RuvB"/>
</dbReference>
<evidence type="ECO:0000256" key="5">
    <source>
        <dbReference type="ARBA" id="ARBA00022840"/>
    </source>
</evidence>
<keyword evidence="2 9" id="KW-0547">Nucleotide-binding</keyword>
<feature type="binding site" evidence="9">
    <location>
        <position position="211"/>
    </location>
    <ligand>
        <name>ATP</name>
        <dbReference type="ChEBI" id="CHEBI:30616"/>
    </ligand>
</feature>
<feature type="binding site" evidence="9">
    <location>
        <position position="59"/>
    </location>
    <ligand>
        <name>ATP</name>
        <dbReference type="ChEBI" id="CHEBI:30616"/>
    </ligand>
</feature>
<comment type="similarity">
    <text evidence="9">Belongs to the RuvB family.</text>
</comment>
<evidence type="ECO:0000313" key="12">
    <source>
        <dbReference type="Proteomes" id="UP000177208"/>
    </source>
</evidence>
<dbReference type="GO" id="GO:0005524">
    <property type="term" value="F:ATP binding"/>
    <property type="evidence" value="ECO:0007669"/>
    <property type="project" value="UniProtKB-UniRule"/>
</dbReference>
<dbReference type="CDD" id="cd00009">
    <property type="entry name" value="AAA"/>
    <property type="match status" value="1"/>
</dbReference>
<keyword evidence="4 9" id="KW-0378">Hydrolase</keyword>
<dbReference type="InterPro" id="IPR003593">
    <property type="entry name" value="AAA+_ATPase"/>
</dbReference>
<dbReference type="HAMAP" id="MF_00016">
    <property type="entry name" value="DNA_HJ_migration_RuvB"/>
    <property type="match status" value="1"/>
</dbReference>
<dbReference type="PANTHER" id="PTHR42848">
    <property type="match status" value="1"/>
</dbReference>
<dbReference type="InterPro" id="IPR036388">
    <property type="entry name" value="WH-like_DNA-bd_sf"/>
</dbReference>
<evidence type="ECO:0000259" key="10">
    <source>
        <dbReference type="SMART" id="SM00382"/>
    </source>
</evidence>
<feature type="binding site" evidence="9">
    <location>
        <position position="308"/>
    </location>
    <ligand>
        <name>DNA</name>
        <dbReference type="ChEBI" id="CHEBI:16991"/>
    </ligand>
</feature>
<proteinExistence type="inferred from homology"/>
<dbReference type="SMART" id="SM00382">
    <property type="entry name" value="AAA"/>
    <property type="match status" value="1"/>
</dbReference>
<evidence type="ECO:0000256" key="2">
    <source>
        <dbReference type="ARBA" id="ARBA00022741"/>
    </source>
</evidence>
<accession>A0A1F7GFW5</accession>
<sequence length="330" mass="36934">MTKKVKVLHETDLRPKKLSEYIGHKNIVKTLRLFIDAVKKRGTASEHLLLYGPPGLGKTTLAYVIANELSGELKITSGAAVTKAGDLAAILTNLKDNDVLFIDEIHRLPKQVEEMLYPVMEDYSLDIVIGKGPSARTLRLSVPHITIVGATTKLALLSAPLRDRFGLVLRIEFYNIGEIKLIVKRTGKILGIPITEKAVDEIAKRARRTPRIANRILKRARDMYEVGKIDTLDEVVTGKLFELLEIDQIGLTLIDRNYLLLLADKFQNNAVGLDTIAMSMSEDPKTIEEFIEPYLLQIGFIKKTVRGRVVTERGLQYLGIKTKINQGKLI</sequence>
<dbReference type="AlphaFoldDB" id="A0A1F7GFW5"/>
<dbReference type="Pfam" id="PF17864">
    <property type="entry name" value="AAA_lid_4"/>
    <property type="match status" value="1"/>
</dbReference>
<dbReference type="Gene3D" id="3.40.50.300">
    <property type="entry name" value="P-loop containing nucleotide triphosphate hydrolases"/>
    <property type="match status" value="1"/>
</dbReference>
<feature type="binding site" evidence="9">
    <location>
        <position position="303"/>
    </location>
    <ligand>
        <name>DNA</name>
        <dbReference type="ChEBI" id="CHEBI:16991"/>
    </ligand>
</feature>
<evidence type="ECO:0000256" key="9">
    <source>
        <dbReference type="HAMAP-Rule" id="MF_00016"/>
    </source>
</evidence>
<keyword evidence="5 9" id="KW-0067">ATP-binding</keyword>
<feature type="binding site" evidence="9">
    <location>
        <position position="13"/>
    </location>
    <ligand>
        <name>ATP</name>
        <dbReference type="ChEBI" id="CHEBI:30616"/>
    </ligand>
</feature>
<keyword evidence="11" id="KW-0347">Helicase</keyword>
<keyword evidence="8 9" id="KW-0234">DNA repair</keyword>
<dbReference type="Pfam" id="PF05496">
    <property type="entry name" value="RuvB_N"/>
    <property type="match status" value="1"/>
</dbReference>
<comment type="caution">
    <text evidence="9">Lacks conserved residue(s) required for the propagation of feature annotation.</text>
</comment>
<reference evidence="11 12" key="1">
    <citation type="journal article" date="2016" name="Nat. Commun.">
        <title>Thousands of microbial genomes shed light on interconnected biogeochemical processes in an aquifer system.</title>
        <authorList>
            <person name="Anantharaman K."/>
            <person name="Brown C.T."/>
            <person name="Hug L.A."/>
            <person name="Sharon I."/>
            <person name="Castelle C.J."/>
            <person name="Probst A.J."/>
            <person name="Thomas B.C."/>
            <person name="Singh A."/>
            <person name="Wilkins M.J."/>
            <person name="Karaoz U."/>
            <person name="Brodie E.L."/>
            <person name="Williams K.H."/>
            <person name="Hubbard S.S."/>
            <person name="Banfield J.F."/>
        </authorList>
    </citation>
    <scope>NUCLEOTIDE SEQUENCE [LARGE SCALE GENOMIC DNA]</scope>
</reference>
<dbReference type="NCBIfam" id="TIGR00635">
    <property type="entry name" value="ruvB"/>
    <property type="match status" value="1"/>
</dbReference>
<comment type="function">
    <text evidence="9">The RuvA-RuvB-RuvC complex processes Holliday junction (HJ) DNA during genetic recombination and DNA repair, while the RuvA-RuvB complex plays an important role in the rescue of blocked DNA replication forks via replication fork reversal (RFR). RuvA specifically binds to HJ cruciform DNA, conferring on it an open structure. The RuvB hexamer acts as an ATP-dependent pump, pulling dsDNA into and through the RuvAB complex. RuvB forms 2 homohexamers on either side of HJ DNA bound by 1 or 2 RuvA tetramers; 4 subunits per hexamer contact DNA at a time. Coordinated motions by a converter formed by DNA-disengaged RuvB subunits stimulates ATP hydrolysis and nucleotide exchange. Immobilization of the converter enables RuvB to convert the ATP-contained energy into a lever motion, pulling 2 nucleotides of DNA out of the RuvA tetramer per ATP hydrolyzed, thus driving DNA branch migration. The RuvB motors rotate together with the DNA substrate, which together with the progressing nucleotide cycle form the mechanistic basis for DNA recombination by continuous HJ branch migration. Branch migration allows RuvC to scan DNA until it finds its consensus sequence, where it cleaves and resolves cruciform DNA.</text>
</comment>
<evidence type="ECO:0000313" key="11">
    <source>
        <dbReference type="EMBL" id="OGK17382.1"/>
    </source>
</evidence>
<dbReference type="GO" id="GO:0000400">
    <property type="term" value="F:four-way junction DNA binding"/>
    <property type="evidence" value="ECO:0007669"/>
    <property type="project" value="UniProtKB-UniRule"/>
</dbReference>
<dbReference type="GO" id="GO:0048476">
    <property type="term" value="C:Holliday junction resolvase complex"/>
    <property type="evidence" value="ECO:0007669"/>
    <property type="project" value="UniProtKB-UniRule"/>
</dbReference>
<evidence type="ECO:0000256" key="1">
    <source>
        <dbReference type="ARBA" id="ARBA00022490"/>
    </source>
</evidence>
<feature type="binding site" evidence="9">
    <location>
        <position position="164"/>
    </location>
    <ligand>
        <name>ATP</name>
        <dbReference type="ChEBI" id="CHEBI:30616"/>
    </ligand>
</feature>
<gene>
    <name evidence="9" type="primary">ruvB</name>
    <name evidence="11" type="ORF">A2774_04260</name>
</gene>
<dbReference type="Pfam" id="PF05491">
    <property type="entry name" value="WHD_RuvB"/>
    <property type="match status" value="1"/>
</dbReference>
<dbReference type="InterPro" id="IPR041445">
    <property type="entry name" value="AAA_lid_4"/>
</dbReference>
<feature type="binding site" evidence="9">
    <location>
        <begin position="121"/>
        <end position="123"/>
    </location>
    <ligand>
        <name>ATP</name>
        <dbReference type="ChEBI" id="CHEBI:30616"/>
    </ligand>
</feature>
<feature type="binding site" evidence="9">
    <location>
        <position position="174"/>
    </location>
    <ligand>
        <name>ATP</name>
        <dbReference type="ChEBI" id="CHEBI:30616"/>
    </ligand>
</feature>
<keyword evidence="3 9" id="KW-0227">DNA damage</keyword>
<dbReference type="GO" id="GO:0006310">
    <property type="term" value="P:DNA recombination"/>
    <property type="evidence" value="ECO:0007669"/>
    <property type="project" value="UniProtKB-UniRule"/>
</dbReference>
<dbReference type="GO" id="GO:0005737">
    <property type="term" value="C:cytoplasm"/>
    <property type="evidence" value="ECO:0007669"/>
    <property type="project" value="UniProtKB-SubCell"/>
</dbReference>
<feature type="domain" description="AAA+ ATPase" evidence="10">
    <location>
        <begin position="44"/>
        <end position="175"/>
    </location>
</feature>
<name>A0A1F7GFW5_9BACT</name>
<dbReference type="PANTHER" id="PTHR42848:SF1">
    <property type="entry name" value="HOLLIDAY JUNCTION BRANCH MIGRATION COMPLEX SUBUNIT RUVB"/>
    <property type="match status" value="1"/>
</dbReference>
<dbReference type="InterPro" id="IPR036390">
    <property type="entry name" value="WH_DNA-bd_sf"/>
</dbReference>
<dbReference type="EMBL" id="MFZG01000009">
    <property type="protein sequence ID" value="OGK17382.1"/>
    <property type="molecule type" value="Genomic_DNA"/>
</dbReference>
<feature type="binding site" evidence="9">
    <location>
        <position position="55"/>
    </location>
    <ligand>
        <name>ATP</name>
        <dbReference type="ChEBI" id="CHEBI:30616"/>
    </ligand>
</feature>
<dbReference type="InterPro" id="IPR008823">
    <property type="entry name" value="RuvB_wg_C"/>
</dbReference>
<feature type="region of interest" description="Head domain (RuvB-H)" evidence="9">
    <location>
        <begin position="248"/>
        <end position="330"/>
    </location>
</feature>
<comment type="catalytic activity">
    <reaction evidence="9">
        <text>ATP + H2O = ADP + phosphate + H(+)</text>
        <dbReference type="Rhea" id="RHEA:13065"/>
        <dbReference type="ChEBI" id="CHEBI:15377"/>
        <dbReference type="ChEBI" id="CHEBI:15378"/>
        <dbReference type="ChEBI" id="CHEBI:30616"/>
        <dbReference type="ChEBI" id="CHEBI:43474"/>
        <dbReference type="ChEBI" id="CHEBI:456216"/>
    </reaction>
</comment>
<comment type="caution">
    <text evidence="11">The sequence shown here is derived from an EMBL/GenBank/DDBJ whole genome shotgun (WGS) entry which is preliminary data.</text>
</comment>
<feature type="binding site" evidence="9">
    <location>
        <position position="58"/>
    </location>
    <ligand>
        <name>ATP</name>
        <dbReference type="ChEBI" id="CHEBI:30616"/>
    </ligand>
</feature>
<evidence type="ECO:0000256" key="4">
    <source>
        <dbReference type="ARBA" id="ARBA00022801"/>
    </source>
</evidence>
<organism evidence="11 12">
    <name type="scientific">Candidatus Roizmanbacteria bacterium RIFCSPHIGHO2_01_FULL_39_12c</name>
    <dbReference type="NCBI Taxonomy" id="1802031"/>
    <lineage>
        <taxon>Bacteria</taxon>
        <taxon>Candidatus Roizmaniibacteriota</taxon>
    </lineage>
</organism>
<keyword evidence="1 9" id="KW-0963">Cytoplasm</keyword>
<feature type="region of interest" description="Small ATPAse domain (RuvB-S)" evidence="9">
    <location>
        <begin position="175"/>
        <end position="245"/>
    </location>
</feature>
<dbReference type="NCBIfam" id="NF000868">
    <property type="entry name" value="PRK00080.1"/>
    <property type="match status" value="1"/>
</dbReference>
<keyword evidence="7 9" id="KW-0233">DNA recombination</keyword>
<dbReference type="InterPro" id="IPR027417">
    <property type="entry name" value="P-loop_NTPase"/>
</dbReference>
<dbReference type="SUPFAM" id="SSF52540">
    <property type="entry name" value="P-loop containing nucleoside triphosphate hydrolases"/>
    <property type="match status" value="1"/>
</dbReference>
<dbReference type="SUPFAM" id="SSF46785">
    <property type="entry name" value="Winged helix' DNA-binding domain"/>
    <property type="match status" value="1"/>
</dbReference>
<dbReference type="Gene3D" id="1.10.10.10">
    <property type="entry name" value="Winged helix-like DNA-binding domain superfamily/Winged helix DNA-binding domain"/>
    <property type="match status" value="1"/>
</dbReference>
<feature type="binding site" evidence="9">
    <location>
        <position position="59"/>
    </location>
    <ligand>
        <name>Mg(2+)</name>
        <dbReference type="ChEBI" id="CHEBI:18420"/>
    </ligand>
</feature>
<dbReference type="EC" id="3.6.4.-" evidence="9"/>
<feature type="binding site" evidence="9">
    <location>
        <position position="60"/>
    </location>
    <ligand>
        <name>ATP</name>
        <dbReference type="ChEBI" id="CHEBI:30616"/>
    </ligand>
</feature>
<dbReference type="InterPro" id="IPR008824">
    <property type="entry name" value="RuvB-like_N"/>
</dbReference>
<dbReference type="GO" id="GO:0016887">
    <property type="term" value="F:ATP hydrolysis activity"/>
    <property type="evidence" value="ECO:0007669"/>
    <property type="project" value="RHEA"/>
</dbReference>
<evidence type="ECO:0000256" key="8">
    <source>
        <dbReference type="ARBA" id="ARBA00023204"/>
    </source>
</evidence>
<dbReference type="GO" id="GO:0009378">
    <property type="term" value="F:four-way junction helicase activity"/>
    <property type="evidence" value="ECO:0007669"/>
    <property type="project" value="InterPro"/>
</dbReference>
<comment type="domain">
    <text evidence="9">Has 3 domains, the large (RuvB-L) and small ATPase (RuvB-S) domains and the C-terminal head (RuvB-H) domain. The head domain binds DNA, while the ATPase domains jointly bind ATP, ADP or are empty depending on the state of the subunit in the translocation cycle. During a single DNA translocation step the structure of each domain remains the same, but their relative positions change.</text>
</comment>
<dbReference type="Gene3D" id="1.10.8.60">
    <property type="match status" value="1"/>
</dbReference>
<evidence type="ECO:0000256" key="7">
    <source>
        <dbReference type="ARBA" id="ARBA00023172"/>
    </source>
</evidence>
<comment type="subunit">
    <text evidence="9">Homohexamer. Forms an RuvA(8)-RuvB(12)-Holliday junction (HJ) complex. HJ DNA is sandwiched between 2 RuvA tetramers; dsDNA enters through RuvA and exits via RuvB. An RuvB hexamer assembles on each DNA strand where it exits the tetramer. Each RuvB hexamer is contacted by two RuvA subunits (via domain III) on 2 adjacent RuvB subunits; this complex drives branch migration. In the full resolvosome a probable DNA-RuvA(4)-RuvB(12)-RuvC(2) complex forms which resolves the HJ.</text>
</comment>
<evidence type="ECO:0000256" key="6">
    <source>
        <dbReference type="ARBA" id="ARBA00023125"/>
    </source>
</evidence>
<keyword evidence="6 9" id="KW-0238">DNA-binding</keyword>
<evidence type="ECO:0000256" key="3">
    <source>
        <dbReference type="ARBA" id="ARBA00022763"/>
    </source>
</evidence>
<feature type="binding site" evidence="9">
    <location>
        <position position="14"/>
    </location>
    <ligand>
        <name>ATP</name>
        <dbReference type="ChEBI" id="CHEBI:30616"/>
    </ligand>
</feature>
<protein>
    <recommendedName>
        <fullName evidence="9">Holliday junction branch migration complex subunit RuvB</fullName>
        <ecNumber evidence="9">3.6.4.-</ecNumber>
    </recommendedName>
</protein>
<dbReference type="Proteomes" id="UP000177208">
    <property type="component" value="Unassembled WGS sequence"/>
</dbReference>